<dbReference type="SUPFAM" id="SSF56300">
    <property type="entry name" value="Metallo-dependent phosphatases"/>
    <property type="match status" value="1"/>
</dbReference>
<protein>
    <submittedName>
        <fullName evidence="2">Metallophosphoesterase</fullName>
    </submittedName>
</protein>
<dbReference type="GO" id="GO:0016787">
    <property type="term" value="F:hydrolase activity"/>
    <property type="evidence" value="ECO:0007669"/>
    <property type="project" value="InterPro"/>
</dbReference>
<dbReference type="EMBL" id="DVJN01000060">
    <property type="protein sequence ID" value="HIS91967.1"/>
    <property type="molecule type" value="Genomic_DNA"/>
</dbReference>
<dbReference type="InterPro" id="IPR029052">
    <property type="entry name" value="Metallo-depent_PP-like"/>
</dbReference>
<sequence length="242" mass="26581">MLRMRIGLLTDLHYCSRKVMLGRRYPQLALARAQQAMRDFARAGVELVVCLGDLIDAEETPGQNEQNLRAAAAVLQSAGVPCACVMGNHDCAAFPPETFARLSGLQIAPCTFLQGDVALHFLNANFDWQGNPYRPGAVDWTQARLPEEELARVRAAMADTAHRHFFFLHQCLDPGVEQRHILQNAAEIRALLKTGRTAAVFQGHYHPGFRSVRGGIPYITLAALCEGAESSALLIDTDDFPA</sequence>
<proteinExistence type="predicted"/>
<dbReference type="Pfam" id="PF00149">
    <property type="entry name" value="Metallophos"/>
    <property type="match status" value="1"/>
</dbReference>
<gene>
    <name evidence="2" type="ORF">IAA84_03010</name>
</gene>
<dbReference type="Gene3D" id="3.60.21.10">
    <property type="match status" value="2"/>
</dbReference>
<accession>A0A9D1FZ21</accession>
<reference evidence="2" key="1">
    <citation type="submission" date="2020-10" db="EMBL/GenBank/DDBJ databases">
        <authorList>
            <person name="Gilroy R."/>
        </authorList>
    </citation>
    <scope>NUCLEOTIDE SEQUENCE</scope>
    <source>
        <strain evidence="2">13766</strain>
    </source>
</reference>
<reference evidence="2" key="2">
    <citation type="journal article" date="2021" name="PeerJ">
        <title>Extensive microbial diversity within the chicken gut microbiome revealed by metagenomics and culture.</title>
        <authorList>
            <person name="Gilroy R."/>
            <person name="Ravi A."/>
            <person name="Getino M."/>
            <person name="Pursley I."/>
            <person name="Horton D.L."/>
            <person name="Alikhan N.F."/>
            <person name="Baker D."/>
            <person name="Gharbi K."/>
            <person name="Hall N."/>
            <person name="Watson M."/>
            <person name="Adriaenssens E.M."/>
            <person name="Foster-Nyarko E."/>
            <person name="Jarju S."/>
            <person name="Secka A."/>
            <person name="Antonio M."/>
            <person name="Oren A."/>
            <person name="Chaudhuri R.R."/>
            <person name="La Ragione R."/>
            <person name="Hildebrand F."/>
            <person name="Pallen M.J."/>
        </authorList>
    </citation>
    <scope>NUCLEOTIDE SEQUENCE</scope>
    <source>
        <strain evidence="2">13766</strain>
    </source>
</reference>
<evidence type="ECO:0000259" key="1">
    <source>
        <dbReference type="Pfam" id="PF00149"/>
    </source>
</evidence>
<evidence type="ECO:0000313" key="2">
    <source>
        <dbReference type="EMBL" id="HIS91967.1"/>
    </source>
</evidence>
<dbReference type="PANTHER" id="PTHR16509:SF1">
    <property type="entry name" value="MANGANESE-DEPENDENT ADP-RIBOSE_CDP-ALCOHOL DIPHOSPHATASE"/>
    <property type="match status" value="1"/>
</dbReference>
<comment type="caution">
    <text evidence="2">The sequence shown here is derived from an EMBL/GenBank/DDBJ whole genome shotgun (WGS) entry which is preliminary data.</text>
</comment>
<dbReference type="PANTHER" id="PTHR16509">
    <property type="match status" value="1"/>
</dbReference>
<dbReference type="AlphaFoldDB" id="A0A9D1FZ21"/>
<name>A0A9D1FZ21_9FIRM</name>
<dbReference type="Proteomes" id="UP000824140">
    <property type="component" value="Unassembled WGS sequence"/>
</dbReference>
<evidence type="ECO:0000313" key="3">
    <source>
        <dbReference type="Proteomes" id="UP000824140"/>
    </source>
</evidence>
<organism evidence="2 3">
    <name type="scientific">Candidatus Alectryocaccomicrobium excrementavium</name>
    <dbReference type="NCBI Taxonomy" id="2840668"/>
    <lineage>
        <taxon>Bacteria</taxon>
        <taxon>Bacillati</taxon>
        <taxon>Bacillota</taxon>
        <taxon>Clostridia</taxon>
        <taxon>Candidatus Alectryocaccomicrobium</taxon>
    </lineage>
</organism>
<dbReference type="InterPro" id="IPR004843">
    <property type="entry name" value="Calcineurin-like_PHP"/>
</dbReference>
<feature type="domain" description="Calcineurin-like phosphoesterase" evidence="1">
    <location>
        <begin position="4"/>
        <end position="207"/>
    </location>
</feature>